<feature type="region of interest" description="Disordered" evidence="1">
    <location>
        <begin position="103"/>
        <end position="161"/>
    </location>
</feature>
<feature type="compositionally biased region" description="Low complexity" evidence="1">
    <location>
        <begin position="457"/>
        <end position="468"/>
    </location>
</feature>
<feature type="region of interest" description="Disordered" evidence="1">
    <location>
        <begin position="2310"/>
        <end position="2345"/>
    </location>
</feature>
<feature type="compositionally biased region" description="Basic and acidic residues" evidence="1">
    <location>
        <begin position="1151"/>
        <end position="1162"/>
    </location>
</feature>
<dbReference type="PANTHER" id="PTHR44099">
    <property type="entry name" value="RABCONNECTIN-3B, ISOFORM A"/>
    <property type="match status" value="1"/>
</dbReference>
<evidence type="ECO:0000313" key="2">
    <source>
        <dbReference type="EMBL" id="PFH38412.1"/>
    </source>
</evidence>
<feature type="region of interest" description="Disordered" evidence="1">
    <location>
        <begin position="412"/>
        <end position="468"/>
    </location>
</feature>
<feature type="region of interest" description="Disordered" evidence="1">
    <location>
        <begin position="1491"/>
        <end position="1550"/>
    </location>
</feature>
<dbReference type="PANTHER" id="PTHR44099:SF4">
    <property type="entry name" value="RABCONNECTIN-3B, ISOFORM A"/>
    <property type="match status" value="1"/>
</dbReference>
<dbReference type="InterPro" id="IPR015943">
    <property type="entry name" value="WD40/YVTN_repeat-like_dom_sf"/>
</dbReference>
<organism evidence="2 3">
    <name type="scientific">Besnoitia besnoiti</name>
    <name type="common">Apicomplexan protozoan</name>
    <dbReference type="NCBI Taxonomy" id="94643"/>
    <lineage>
        <taxon>Eukaryota</taxon>
        <taxon>Sar</taxon>
        <taxon>Alveolata</taxon>
        <taxon>Apicomplexa</taxon>
        <taxon>Conoidasida</taxon>
        <taxon>Coccidia</taxon>
        <taxon>Eucoccidiorida</taxon>
        <taxon>Eimeriorina</taxon>
        <taxon>Sarcocystidae</taxon>
        <taxon>Besnoitia</taxon>
    </lineage>
</organism>
<feature type="compositionally biased region" description="Low complexity" evidence="1">
    <location>
        <begin position="2220"/>
        <end position="2234"/>
    </location>
</feature>
<feature type="compositionally biased region" description="Low complexity" evidence="1">
    <location>
        <begin position="1726"/>
        <end position="1745"/>
    </location>
</feature>
<dbReference type="SUPFAM" id="SSF50978">
    <property type="entry name" value="WD40 repeat-like"/>
    <property type="match status" value="2"/>
</dbReference>
<feature type="compositionally biased region" description="Low complexity" evidence="1">
    <location>
        <begin position="2483"/>
        <end position="2492"/>
    </location>
</feature>
<feature type="region of interest" description="Disordered" evidence="1">
    <location>
        <begin position="1420"/>
        <end position="1444"/>
    </location>
</feature>
<feature type="compositionally biased region" description="Low complexity" evidence="1">
    <location>
        <begin position="134"/>
        <end position="148"/>
    </location>
</feature>
<feature type="region of interest" description="Disordered" evidence="1">
    <location>
        <begin position="844"/>
        <end position="870"/>
    </location>
</feature>
<name>A0A2A9MQR1_BESBE</name>
<dbReference type="STRING" id="94643.A0A2A9MQR1"/>
<dbReference type="SMART" id="SM00320">
    <property type="entry name" value="WD40"/>
    <property type="match status" value="4"/>
</dbReference>
<feature type="compositionally biased region" description="Low complexity" evidence="1">
    <location>
        <begin position="1665"/>
        <end position="1692"/>
    </location>
</feature>
<dbReference type="VEuPathDB" id="ToxoDB:BESB_007540"/>
<dbReference type="GeneID" id="40305816"/>
<feature type="region of interest" description="Disordered" evidence="1">
    <location>
        <begin position="1934"/>
        <end position="1981"/>
    </location>
</feature>
<feature type="compositionally biased region" description="Basic and acidic residues" evidence="1">
    <location>
        <begin position="3292"/>
        <end position="3301"/>
    </location>
</feature>
<dbReference type="Gene3D" id="2.130.10.10">
    <property type="entry name" value="YVTN repeat-like/Quinoprotein amine dehydrogenase"/>
    <property type="match status" value="2"/>
</dbReference>
<feature type="region of interest" description="Disordered" evidence="1">
    <location>
        <begin position="1139"/>
        <end position="1162"/>
    </location>
</feature>
<feature type="compositionally biased region" description="Low complexity" evidence="1">
    <location>
        <begin position="116"/>
        <end position="126"/>
    </location>
</feature>
<sequence length="3878" mass="403813">MAGGVGPSPAAAAATLRSSSSPDHHLWMSSLIWPDIPLQASISCVAVNPRGSFLATGTHSGHIYVWYLSALHRALARPDTRLCPLPKEALSLASSSESHWVSRNSLGAGQGPSSSPIAKAAGADDAIPAEEGSDSAPGDAGAAEADSGLPPCGALPRGGVSRSDPGFPPAWCPPPLSFPAATSSSAASGGAGPNSFEAPVPLVPHLILISEWGGAAALIECVFAVASAPLLQACSEEVLVSLHADSKLRVWSLLDGRCLSVTKQFPYPLLSVRVLSDRRYVVLTGQTGAFVFDLWTRCRVCHLSLSLPLSAAPSTAFHRRHDEASLHPSPVSSPAQGPFGDTGRARSDEGTGPLPRWRKPERDPRGTHAGDAWPLLRLFATATNAPPDCSEEGLRRLKALFPNLAPHSRAPLSSLLAETGERARSTPRDGRDLQQRLAADSPAKRFPASEGHAHTRPPSLLNSPSASASSSSFSASSPFAFLTQQSQQIAAGEVARGDSFGFLSSPQPSRGVDDDISSLPLFPRLDTAPRGALATPPSRPSSHLPPPPLYESPSFSFSDVPVAHDGAQLPPFLEQPVAVGGLTPEGRLAVWDLRGVLASWEQQQLDGLGGQALFQGKRERAVFGALLAEGSGATADGRSPADSHAAGTEQAGGLRVASAFAGGVGGRLGGAGDAGGAVGLLAHLGSSSSSAGKRGEEEALRGPKGKRRGGGKAAGAGGRTATEGAAAVLQPMRTMFEGMFGDAAEDESDDDDDEDPEIHKRLKGVEPVFVSHACCAPVALPEVGGTGASTLLCITASYLIAISCERLVVWRRVWRGGDARPSAPPSVLYDPFLDIPAAAPASPAARSCLSSDGDKGDDEETGGDRRAGTWGEAGGLGDAFAHLPSAQRPRALSGLSGEDETHLLRAPSSLADVRLATTGEPPRVVPGWCGAHLLAYSSSMERFCRDLDALHAQQLLRSLCSKPSGERGRDAVRLGETEGARLHAEDPRGPQSHTPLDLSACVPRRFDRVEAVLIAWLTDGVVKAFPLPLLEAAPRGELAALTPGAPCDGSHEERSERLWKADARAGAVAWTASDLALAREGLLVGRLSDDLLGGEDTPSPVFLPLASCSPSVSLFSSFPSARESAAAGAPKTQATLGWRAEERAEGEEEESHAGRQGEGRERELAVRISRRTSAGLLSIGVSLEASDRVSVASWTLEETGRPSACWLGVQGSFHGSSAERSQTSNSLIPDAHLAEAFLPPGSVFAHDNETAETQDLSAVASRSPSSVAASSTRLQRPSVSRQAFPPACAGSRSPVAWIGASRRLRASVWASLSLSDLWRLPSTLRASLHRTLFPPIPLVLSSPDASRKSSLCFLSGGAPFADGPRVEKAENGASGMALRSQFWRLLSLLERNDGHAACEDAYLPLKQTAAMLASMRRAREAPLPSGKAEARLARPSPRGADAKRHTADRHILSWCLVESQGRVFLICSSSDGAALGLCLNHVAGRLRLRRHHSHSKPLGRSPQADGEVAGAHASCRRQRRSEDRMECGLGGEACEEGEEEEDEEEEALYLSGQPETLPWPAARHDLPSLVHLPTPATHPALVAEVEAQGRRRRASAQRGCAARRCPRGGGGARGGAAGGGGSEIGASRGSVSRPHREYSGWLAAGGGGLSTTCPPTSEELEETLSEFASSADSASMSSQRVSSSSSEEFSPASDDDWEAWSVASSPSSPSCSSPPSDDEARDRRLSTSSLSRVPSGLVSSSSRSVASRRVHRAPSAAALPSSAPLYACAHDQVKTQITHFCSLSSVLLAGGTSRGDILFWRLPSFSVCGFLPHALPAPVSAMLRVLAVCGGQGETQFDSNCFLAADASGQLTLIDAAKCCGCTDTSSANPPDARQLPAEAAHGAASDRNRAGEVEVPASRVSSRASDERAIHTTLGGKEQASAAAHLASAGVAGGGGSGGAAGEGGRREEGESGSLSRREGSRPGQAAHDQRRQEDRQVSRTLLTPAAATKGLVESPLYVHYRASTWSVRTPALLQAVPRPCNWSGVFPLERLEGAPLCFFSGFRAPGEPGVACPGGESGLAHASSPVAPHAIRKVAVDLLSDTICCITASAQFFLWKIQTGRLLKYGPLSRIPGVFAPDAPNPDSGCARTFLQNPHLHSSSPHLEMTVWGFALGHLQLASSSCCRCCHFSTSVPPALAASSRPQCRTQRRAARRPREGDGAESRGGDPAHSVLSWPEGSTSAPRAPATASQPSLAVSTSASRADPVKTRDRGPSQGRRSRGLQAPLDASRLCQLKSSVDAHRTLPSAAVLLLPLAQFLQACQPPRPLVASSSALADGSGGGRPAGGAGGAAGAAGSRGEGAEQQRPPLAAHALALCSAFLPFGVDAAVDFGLQELFSFLAPSPLPLVPGVIGADLAISFSLPLLLIHGLLHDFYLRQAARAAELRKSVSLPPQAALSLPFDETPPSCHQPSLRHSIRLHAQAARRADNPPPAACSHVPERQSSTSLASAPLSPSSPSASSIGVASACEVFAFFAAALAERDAAWGLRGAAEEARRPAFADAVSPFVALHRQLERRKHLRKAGCSSLTSPSSLALQQRLARTHRLPGLCRASAGLKALVATGPSAAVVSPAFAPASALPVTADAGLLLGRQVPPLQGEASARLSSRASVDAGARESSAESARRGERGESLRPASLEGVAPSPAHVALRLGLPPPPLCEALSLSGLPALASGSAATLRASSASPFFFSSSSSLSLACAFLGSASTGGRGGGRGGGLLSRVSLVSRRQGAYVFGMFLASAPSAFLSACSRSPDDAARAYAGAKARLHAALDETLGGGALTLSSRQQQMHIQYQQQVLYRQLDFLQTQQKAFEAKAVRREDTPADEASQAASQAMVPGAQAREDRATAGPTREGNDAAVGAAQRSAGDESVDKPEKPTLLAAFVAQQVRQLQAQQEATRQQLVRLQQQLVALADGEHWGEDGKADGGRRLIRGRERLLHLSLVVATAPWPSPREALRPSRTAAQEEEAASGRGGRPGAEGGEEAASLPSPQIQGGGCGHEAPKSEQAAPSVPSTSSSLSSTFSSLSSPPRLLSPLASLPAGAAAPSDPQFFRCLLALRREERGLWLRPGSVAARSLFSIPSAGGGRGRIGELHAQQRPAASLGGLGAPGGGRVASLAMGAWPSPRFSTYKDTVLTSPPCADLLRLSSASLASPHLSATTSLSFLCLLSAAFLPSLTPPPPSAGTRAALVQAFADTFSLAFFPARAPTPTPGSPCDDQLLCGPSPACRWRGGGGDATDAISALDLAYSDARHVSRLSEDEHDAHARGAAAPLSLSRDVSDALQTRAHRRSGATEEGAEGAPLEDVAGDRRQFGPWELLVAPPAAPVASFPSLWLLTQCFLQNCPASAALHASHRSAGPAAAVYVHLGACHLLRRAICAMDEKRILPFVDVALQILGGHCASLQNARRGEDAAQRPLAGGADGIVAALPATLAEELDCAATAEAALVLLALIIYERPGLSRIAGLNIGAIVGHHLAWAFLGALLPLAASGPSASAGGLVCHSAASELAFSTAVQPAAPLPAGASAAAARGGAPARVELLMEIFALGLNILWGGACLFSRKIANLLDAYTPRGFTEKLGGTNSAGVFEALLPDEVLLCQLMAAMFALTLRPQWSACSSLILTRLARANFALFIKVLGRAAKTVDFGSEYTAAALLTLVQFAARIPELSLEHLPDIVEAVVRCLDPAEPHLRRRALNAATAALFHLVRCFPLATFHQQTQRFAVGCSDGLIILYDLRTATKWKVLEGHTGAISCLSFSDDGSLLGSYSIADCSMRLWQSSSSGFFGGILGVSAKSQKIVQLPPCPKNIFWQSIPYQLETVRMVNKSKSEWMIRREDGKGYMVLVS</sequence>
<dbReference type="InterPro" id="IPR049916">
    <property type="entry name" value="WDR72-like"/>
</dbReference>
<feature type="region of interest" description="Disordered" evidence="1">
    <location>
        <begin position="320"/>
        <end position="369"/>
    </location>
</feature>
<dbReference type="KEGG" id="bbes:BESB_007540"/>
<feature type="compositionally biased region" description="Basic and acidic residues" evidence="1">
    <location>
        <begin position="1969"/>
        <end position="1979"/>
    </location>
</feature>
<dbReference type="Pfam" id="PF00400">
    <property type="entry name" value="WD40"/>
    <property type="match status" value="2"/>
</dbReference>
<evidence type="ECO:0000313" key="3">
    <source>
        <dbReference type="Proteomes" id="UP000224006"/>
    </source>
</evidence>
<feature type="compositionally biased region" description="Basic and acidic residues" evidence="1">
    <location>
        <begin position="2652"/>
        <end position="2669"/>
    </location>
</feature>
<proteinExistence type="predicted"/>
<evidence type="ECO:0000256" key="1">
    <source>
        <dbReference type="SAM" id="MobiDB-lite"/>
    </source>
</evidence>
<feature type="region of interest" description="Disordered" evidence="1">
    <location>
        <begin position="500"/>
        <end position="550"/>
    </location>
</feature>
<feature type="compositionally biased region" description="Gly residues" evidence="1">
    <location>
        <begin position="2318"/>
        <end position="2339"/>
    </location>
</feature>
<feature type="region of interest" description="Disordered" evidence="1">
    <location>
        <begin position="686"/>
        <end position="721"/>
    </location>
</feature>
<feature type="compositionally biased region" description="Basic and acidic residues" evidence="1">
    <location>
        <begin position="2195"/>
        <end position="2208"/>
    </location>
</feature>
<feature type="compositionally biased region" description="Basic and acidic residues" evidence="1">
    <location>
        <begin position="358"/>
        <end position="368"/>
    </location>
</feature>
<dbReference type="OrthoDB" id="338622at2759"/>
<accession>A0A2A9MQR1</accession>
<feature type="compositionally biased region" description="Gly residues" evidence="1">
    <location>
        <begin position="1934"/>
        <end position="1944"/>
    </location>
</feature>
<dbReference type="Proteomes" id="UP000224006">
    <property type="component" value="Chromosome I"/>
</dbReference>
<feature type="compositionally biased region" description="Acidic residues" evidence="1">
    <location>
        <begin position="1533"/>
        <end position="1547"/>
    </location>
</feature>
<gene>
    <name evidence="2" type="ORF">BESB_007540</name>
</gene>
<feature type="compositionally biased region" description="Pro residues" evidence="1">
    <location>
        <begin position="537"/>
        <end position="550"/>
    </location>
</feature>
<feature type="compositionally biased region" description="Low complexity" evidence="1">
    <location>
        <begin position="1257"/>
        <end position="1271"/>
    </location>
</feature>
<dbReference type="InterPro" id="IPR036322">
    <property type="entry name" value="WD40_repeat_dom_sf"/>
</dbReference>
<feature type="region of interest" description="Disordered" evidence="1">
    <location>
        <begin position="2639"/>
        <end position="2677"/>
    </location>
</feature>
<feature type="compositionally biased region" description="Low complexity" evidence="1">
    <location>
        <begin position="3044"/>
        <end position="3061"/>
    </location>
</feature>
<feature type="region of interest" description="Disordered" evidence="1">
    <location>
        <begin position="2988"/>
        <end position="3061"/>
    </location>
</feature>
<feature type="region of interest" description="Disordered" evidence="1">
    <location>
        <begin position="2175"/>
        <end position="2266"/>
    </location>
</feature>
<feature type="compositionally biased region" description="Basic and acidic residues" evidence="1">
    <location>
        <begin position="1945"/>
        <end position="1962"/>
    </location>
</feature>
<feature type="compositionally biased region" description="Basic and acidic residues" evidence="1">
    <location>
        <begin position="419"/>
        <end position="434"/>
    </location>
</feature>
<reference evidence="2 3" key="1">
    <citation type="submission" date="2017-09" db="EMBL/GenBank/DDBJ databases">
        <title>Genome sequencing of Besnoitia besnoiti strain Bb-Ger1.</title>
        <authorList>
            <person name="Schares G."/>
            <person name="Venepally P."/>
            <person name="Lorenzi H.A."/>
        </authorList>
    </citation>
    <scope>NUCLEOTIDE SEQUENCE [LARGE SCALE GENOMIC DNA]</scope>
    <source>
        <strain evidence="2 3">Bb-Ger1</strain>
    </source>
</reference>
<feature type="region of interest" description="Disordered" evidence="1">
    <location>
        <begin position="2853"/>
        <end position="2910"/>
    </location>
</feature>
<dbReference type="RefSeq" id="XP_029222421.1">
    <property type="nucleotide sequence ID" value="XM_029359508.1"/>
</dbReference>
<feature type="region of interest" description="Disordered" evidence="1">
    <location>
        <begin position="1255"/>
        <end position="1274"/>
    </location>
</feature>
<dbReference type="InterPro" id="IPR001680">
    <property type="entry name" value="WD40_rpt"/>
</dbReference>
<dbReference type="GO" id="GO:0005737">
    <property type="term" value="C:cytoplasm"/>
    <property type="evidence" value="ECO:0007669"/>
    <property type="project" value="TreeGrafter"/>
</dbReference>
<keyword evidence="3" id="KW-1185">Reference proteome</keyword>
<feature type="region of interest" description="Disordered" evidence="1">
    <location>
        <begin position="1588"/>
        <end position="1746"/>
    </location>
</feature>
<comment type="caution">
    <text evidence="2">The sequence shown here is derived from an EMBL/GenBank/DDBJ whole genome shotgun (WGS) entry which is preliminary data.</text>
</comment>
<feature type="compositionally biased region" description="Polar residues" evidence="1">
    <location>
        <begin position="103"/>
        <end position="115"/>
    </location>
</feature>
<protein>
    <submittedName>
        <fullName evidence="2">Uncharacterized protein</fullName>
    </submittedName>
</protein>
<feature type="compositionally biased region" description="Gly residues" evidence="1">
    <location>
        <begin position="1607"/>
        <end position="1623"/>
    </location>
</feature>
<feature type="compositionally biased region" description="Low complexity" evidence="1">
    <location>
        <begin position="1704"/>
        <end position="1715"/>
    </location>
</feature>
<feature type="region of interest" description="Disordered" evidence="1">
    <location>
        <begin position="1868"/>
        <end position="1908"/>
    </location>
</feature>
<dbReference type="EMBL" id="NWUJ01000001">
    <property type="protein sequence ID" value="PFH38412.1"/>
    <property type="molecule type" value="Genomic_DNA"/>
</dbReference>
<feature type="region of interest" description="Disordered" evidence="1">
    <location>
        <begin position="3292"/>
        <end position="3341"/>
    </location>
</feature>
<feature type="region of interest" description="Disordered" evidence="1">
    <location>
        <begin position="2467"/>
        <end position="2492"/>
    </location>
</feature>